<dbReference type="Proteomes" id="UP000735302">
    <property type="component" value="Unassembled WGS sequence"/>
</dbReference>
<evidence type="ECO:0000313" key="3">
    <source>
        <dbReference type="Proteomes" id="UP000735302"/>
    </source>
</evidence>
<protein>
    <submittedName>
        <fullName evidence="2">Uncharacterized protein</fullName>
    </submittedName>
</protein>
<proteinExistence type="predicted"/>
<comment type="caution">
    <text evidence="2">The sequence shown here is derived from an EMBL/GenBank/DDBJ whole genome shotgun (WGS) entry which is preliminary data.</text>
</comment>
<dbReference type="AlphaFoldDB" id="A0AAV4A540"/>
<evidence type="ECO:0000256" key="1">
    <source>
        <dbReference type="SAM" id="MobiDB-lite"/>
    </source>
</evidence>
<evidence type="ECO:0000313" key="2">
    <source>
        <dbReference type="EMBL" id="GFO01965.1"/>
    </source>
</evidence>
<organism evidence="2 3">
    <name type="scientific">Plakobranchus ocellatus</name>
    <dbReference type="NCBI Taxonomy" id="259542"/>
    <lineage>
        <taxon>Eukaryota</taxon>
        <taxon>Metazoa</taxon>
        <taxon>Spiralia</taxon>
        <taxon>Lophotrochozoa</taxon>
        <taxon>Mollusca</taxon>
        <taxon>Gastropoda</taxon>
        <taxon>Heterobranchia</taxon>
        <taxon>Euthyneura</taxon>
        <taxon>Panpulmonata</taxon>
        <taxon>Sacoglossa</taxon>
        <taxon>Placobranchoidea</taxon>
        <taxon>Plakobranchidae</taxon>
        <taxon>Plakobranchus</taxon>
    </lineage>
</organism>
<feature type="region of interest" description="Disordered" evidence="1">
    <location>
        <begin position="1"/>
        <end position="38"/>
    </location>
</feature>
<name>A0AAV4A540_9GAST</name>
<gene>
    <name evidence="2" type="ORF">PoB_002847000</name>
</gene>
<dbReference type="EMBL" id="BLXT01003551">
    <property type="protein sequence ID" value="GFO01965.1"/>
    <property type="molecule type" value="Genomic_DNA"/>
</dbReference>
<reference evidence="2 3" key="1">
    <citation type="journal article" date="2021" name="Elife">
        <title>Chloroplast acquisition without the gene transfer in kleptoplastic sea slugs, Plakobranchus ocellatus.</title>
        <authorList>
            <person name="Maeda T."/>
            <person name="Takahashi S."/>
            <person name="Yoshida T."/>
            <person name="Shimamura S."/>
            <person name="Takaki Y."/>
            <person name="Nagai Y."/>
            <person name="Toyoda A."/>
            <person name="Suzuki Y."/>
            <person name="Arimoto A."/>
            <person name="Ishii H."/>
            <person name="Satoh N."/>
            <person name="Nishiyama T."/>
            <person name="Hasebe M."/>
            <person name="Maruyama T."/>
            <person name="Minagawa J."/>
            <person name="Obokata J."/>
            <person name="Shigenobu S."/>
        </authorList>
    </citation>
    <scope>NUCLEOTIDE SEQUENCE [LARGE SCALE GENOMIC DNA]</scope>
</reference>
<accession>A0AAV4A540</accession>
<keyword evidence="3" id="KW-1185">Reference proteome</keyword>
<sequence length="119" mass="13341">MLASQERLIDEGTPLLRVRTPPRAPWPAKGPESLKPSFRGLAIHKEKKKNSRGINEVCQKCSVSEFHKSWGSYRELSSAMPAGVGDHGPPTISTAHLSDHLRWFLNIHPVRQSLVLQKQ</sequence>